<sequence length="388" mass="43612">METGAIRNLCSLSNSATPKCMIQMKPCKNYAKTLFFRFPKHHKILKVVSNVQGAPKLVNGYSKPKGKEVLETSWANGTALKDFASFAKDAYSNRFGRLIEGHMVYRESFAIRSYEVGADMTGSIETFLNLFQETAVNHAYVGGVCKDGFGSTHEMARLNLIWVVTRMQVQVDRYPCWGDVVEIDTWIASSGKNGMRRDWLVRDCKTGCTLARATSTWVMMNKESRKLVKFPEAVQKEICPYYLDRSVIAHTDAKKIEKLAKASAQHVVSDLTPKWRDLDTNCHVNNVKYVGWILQSVPVYILENSELANLTLEFRRECGQTHVLESLTSVNDDDASHHSSSAPLVSDCTDGLSQASKSVLALHLLRLQDNGVEIVRGSTEWRPKPRIN</sequence>
<evidence type="ECO:0000256" key="11">
    <source>
        <dbReference type="RuleBase" id="RU363096"/>
    </source>
</evidence>
<evidence type="ECO:0000256" key="6">
    <source>
        <dbReference type="ARBA" id="ARBA00022801"/>
    </source>
</evidence>
<keyword evidence="8" id="KW-0809">Transit peptide</keyword>
<keyword evidence="10 11" id="KW-0275">Fatty acid biosynthesis</keyword>
<dbReference type="Proteomes" id="UP000824469">
    <property type="component" value="Unassembled WGS sequence"/>
</dbReference>
<keyword evidence="9 11" id="KW-0443">Lipid metabolism</keyword>
<feature type="non-terminal residue" evidence="14">
    <location>
        <position position="388"/>
    </location>
</feature>
<feature type="domain" description="Acyl-ACP thioesterase N-terminal hotdog" evidence="12">
    <location>
        <begin position="104"/>
        <end position="237"/>
    </location>
</feature>
<dbReference type="InterPro" id="IPR049427">
    <property type="entry name" value="Acyl-ACP_TE_C"/>
</dbReference>
<dbReference type="Pfam" id="PF01643">
    <property type="entry name" value="Acyl-ACP_TE"/>
    <property type="match status" value="1"/>
</dbReference>
<evidence type="ECO:0000256" key="1">
    <source>
        <dbReference type="ARBA" id="ARBA00004229"/>
    </source>
</evidence>
<evidence type="ECO:0000256" key="5">
    <source>
        <dbReference type="ARBA" id="ARBA00022640"/>
    </source>
</evidence>
<comment type="function">
    <text evidence="11">Plays an essential role in chain termination during de novo fatty acid synthesis.</text>
</comment>
<evidence type="ECO:0000313" key="14">
    <source>
        <dbReference type="EMBL" id="KAH9317576.1"/>
    </source>
</evidence>
<protein>
    <recommendedName>
        <fullName evidence="11">Acyl-[acyl-carrier-protein] hydrolase</fullName>
        <ecNumber evidence="11">3.1.2.-</ecNumber>
    </recommendedName>
</protein>
<dbReference type="OMA" id="VEIDTWI"/>
<keyword evidence="5 11" id="KW-0934">Plastid</keyword>
<evidence type="ECO:0000259" key="13">
    <source>
        <dbReference type="Pfam" id="PF20791"/>
    </source>
</evidence>
<keyword evidence="3 11" id="KW-0444">Lipid biosynthesis</keyword>
<gene>
    <name evidence="14" type="ORF">KI387_019345</name>
</gene>
<dbReference type="PANTHER" id="PTHR31727">
    <property type="entry name" value="OLEOYL-ACYL CARRIER PROTEIN THIOESTERASE 1, CHLOROPLASTIC"/>
    <property type="match status" value="1"/>
</dbReference>
<comment type="similarity">
    <text evidence="2 11">Belongs to the acyl-ACP thioesterase family.</text>
</comment>
<dbReference type="InterPro" id="IPR029069">
    <property type="entry name" value="HotDog_dom_sf"/>
</dbReference>
<dbReference type="InterPro" id="IPR002864">
    <property type="entry name" value="Acyl-ACP_thioesterase_NHD"/>
</dbReference>
<feature type="domain" description="Acyl-ACP thioesterase-like C-terminal" evidence="13">
    <location>
        <begin position="262"/>
        <end position="382"/>
    </location>
</feature>
<dbReference type="InterPro" id="IPR045023">
    <property type="entry name" value="FATA/B"/>
</dbReference>
<evidence type="ECO:0000256" key="7">
    <source>
        <dbReference type="ARBA" id="ARBA00022832"/>
    </source>
</evidence>
<keyword evidence="4 11" id="KW-0150">Chloroplast</keyword>
<dbReference type="Gene3D" id="3.10.129.10">
    <property type="entry name" value="Hotdog Thioesterase"/>
    <property type="match status" value="1"/>
</dbReference>
<evidence type="ECO:0000256" key="9">
    <source>
        <dbReference type="ARBA" id="ARBA00023098"/>
    </source>
</evidence>
<dbReference type="GO" id="GO:0000036">
    <property type="term" value="F:acyl carrier activity"/>
    <property type="evidence" value="ECO:0007669"/>
    <property type="project" value="TreeGrafter"/>
</dbReference>
<evidence type="ECO:0000256" key="2">
    <source>
        <dbReference type="ARBA" id="ARBA00006500"/>
    </source>
</evidence>
<proteinExistence type="inferred from homology"/>
<dbReference type="FunFam" id="3.10.129.10:FF:000014">
    <property type="entry name" value="Acyl-[acyl-carrier-protein] hydrolase"/>
    <property type="match status" value="1"/>
</dbReference>
<evidence type="ECO:0000256" key="3">
    <source>
        <dbReference type="ARBA" id="ARBA00022516"/>
    </source>
</evidence>
<dbReference type="EMBL" id="JAHRHJ020000004">
    <property type="protein sequence ID" value="KAH9317576.1"/>
    <property type="molecule type" value="Genomic_DNA"/>
</dbReference>
<dbReference type="GO" id="GO:0009507">
    <property type="term" value="C:chloroplast"/>
    <property type="evidence" value="ECO:0007669"/>
    <property type="project" value="UniProtKB-SubCell"/>
</dbReference>
<keyword evidence="6 11" id="KW-0378">Hydrolase</keyword>
<dbReference type="CDD" id="cd00586">
    <property type="entry name" value="4HBT"/>
    <property type="match status" value="1"/>
</dbReference>
<dbReference type="PANTHER" id="PTHR31727:SF5">
    <property type="entry name" value="ACYL-[ACYL-CARRIER-PROTEIN] HYDROLASE"/>
    <property type="match status" value="1"/>
</dbReference>
<dbReference type="Pfam" id="PF20791">
    <property type="entry name" value="Acyl-ACP_TE_C"/>
    <property type="match status" value="1"/>
</dbReference>
<reference evidence="14 15" key="1">
    <citation type="journal article" date="2021" name="Nat. Plants">
        <title>The Taxus genome provides insights into paclitaxel biosynthesis.</title>
        <authorList>
            <person name="Xiong X."/>
            <person name="Gou J."/>
            <person name="Liao Q."/>
            <person name="Li Y."/>
            <person name="Zhou Q."/>
            <person name="Bi G."/>
            <person name="Li C."/>
            <person name="Du R."/>
            <person name="Wang X."/>
            <person name="Sun T."/>
            <person name="Guo L."/>
            <person name="Liang H."/>
            <person name="Lu P."/>
            <person name="Wu Y."/>
            <person name="Zhang Z."/>
            <person name="Ro D.K."/>
            <person name="Shang Y."/>
            <person name="Huang S."/>
            <person name="Yan J."/>
        </authorList>
    </citation>
    <scope>NUCLEOTIDE SEQUENCE [LARGE SCALE GENOMIC DNA]</scope>
    <source>
        <strain evidence="14">Ta-2019</strain>
    </source>
</reference>
<keyword evidence="7 11" id="KW-0276">Fatty acid metabolism</keyword>
<name>A0AA38G6D4_TAXCH</name>
<dbReference type="GO" id="GO:0016297">
    <property type="term" value="F:fatty acyl-[ACP] hydrolase activity"/>
    <property type="evidence" value="ECO:0007669"/>
    <property type="project" value="InterPro"/>
</dbReference>
<dbReference type="SUPFAM" id="SSF54637">
    <property type="entry name" value="Thioesterase/thiol ester dehydrase-isomerase"/>
    <property type="match status" value="2"/>
</dbReference>
<dbReference type="EC" id="3.1.2.-" evidence="11"/>
<comment type="subcellular location">
    <subcellularLocation>
        <location evidence="1 11">Plastid</location>
        <location evidence="1 11">Chloroplast</location>
    </subcellularLocation>
</comment>
<organism evidence="14 15">
    <name type="scientific">Taxus chinensis</name>
    <name type="common">Chinese yew</name>
    <name type="synonym">Taxus wallichiana var. chinensis</name>
    <dbReference type="NCBI Taxonomy" id="29808"/>
    <lineage>
        <taxon>Eukaryota</taxon>
        <taxon>Viridiplantae</taxon>
        <taxon>Streptophyta</taxon>
        <taxon>Embryophyta</taxon>
        <taxon>Tracheophyta</taxon>
        <taxon>Spermatophyta</taxon>
        <taxon>Pinopsida</taxon>
        <taxon>Pinidae</taxon>
        <taxon>Conifers II</taxon>
        <taxon>Cupressales</taxon>
        <taxon>Taxaceae</taxon>
        <taxon>Taxus</taxon>
    </lineage>
</organism>
<dbReference type="AlphaFoldDB" id="A0AA38G6D4"/>
<evidence type="ECO:0000313" key="15">
    <source>
        <dbReference type="Proteomes" id="UP000824469"/>
    </source>
</evidence>
<evidence type="ECO:0000256" key="10">
    <source>
        <dbReference type="ARBA" id="ARBA00023160"/>
    </source>
</evidence>
<keyword evidence="15" id="KW-1185">Reference proteome</keyword>
<evidence type="ECO:0000256" key="4">
    <source>
        <dbReference type="ARBA" id="ARBA00022528"/>
    </source>
</evidence>
<comment type="caution">
    <text evidence="14">The sequence shown here is derived from an EMBL/GenBank/DDBJ whole genome shotgun (WGS) entry which is preliminary data.</text>
</comment>
<accession>A0AA38G6D4</accession>
<evidence type="ECO:0000259" key="12">
    <source>
        <dbReference type="Pfam" id="PF01643"/>
    </source>
</evidence>
<evidence type="ECO:0000256" key="8">
    <source>
        <dbReference type="ARBA" id="ARBA00022946"/>
    </source>
</evidence>